<dbReference type="AlphaFoldDB" id="A0A1W1VKJ9"/>
<dbReference type="PANTHER" id="PTHR23028:SF53">
    <property type="entry name" value="ACYL_TRANSF_3 DOMAIN-CONTAINING PROTEIN"/>
    <property type="match status" value="1"/>
</dbReference>
<dbReference type="Proteomes" id="UP000192266">
    <property type="component" value="Unassembled WGS sequence"/>
</dbReference>
<gene>
    <name evidence="3" type="ORF">SAMN00120144_2687</name>
</gene>
<dbReference type="GO" id="GO:0016020">
    <property type="term" value="C:membrane"/>
    <property type="evidence" value="ECO:0007669"/>
    <property type="project" value="TreeGrafter"/>
</dbReference>
<evidence type="ECO:0000256" key="1">
    <source>
        <dbReference type="SAM" id="Phobius"/>
    </source>
</evidence>
<keyword evidence="1" id="KW-0812">Transmembrane</keyword>
<dbReference type="GO" id="GO:0016747">
    <property type="term" value="F:acyltransferase activity, transferring groups other than amino-acyl groups"/>
    <property type="evidence" value="ECO:0007669"/>
    <property type="project" value="InterPro"/>
</dbReference>
<organism evidence="3 4">
    <name type="scientific">Hymenobacter roseosalivarius DSM 11622</name>
    <dbReference type="NCBI Taxonomy" id="645990"/>
    <lineage>
        <taxon>Bacteria</taxon>
        <taxon>Pseudomonadati</taxon>
        <taxon>Bacteroidota</taxon>
        <taxon>Cytophagia</taxon>
        <taxon>Cytophagales</taxon>
        <taxon>Hymenobacteraceae</taxon>
        <taxon>Hymenobacter</taxon>
    </lineage>
</organism>
<keyword evidence="3" id="KW-0808">Transferase</keyword>
<feature type="transmembrane region" description="Helical" evidence="1">
    <location>
        <begin position="185"/>
        <end position="203"/>
    </location>
</feature>
<dbReference type="InterPro" id="IPR050879">
    <property type="entry name" value="Acyltransferase_3"/>
</dbReference>
<dbReference type="GO" id="GO:0000271">
    <property type="term" value="P:polysaccharide biosynthetic process"/>
    <property type="evidence" value="ECO:0007669"/>
    <property type="project" value="TreeGrafter"/>
</dbReference>
<feature type="transmembrane region" description="Helical" evidence="1">
    <location>
        <begin position="36"/>
        <end position="57"/>
    </location>
</feature>
<keyword evidence="4" id="KW-1185">Reference proteome</keyword>
<feature type="transmembrane region" description="Helical" evidence="1">
    <location>
        <begin position="298"/>
        <end position="319"/>
    </location>
</feature>
<keyword evidence="1" id="KW-0472">Membrane</keyword>
<keyword evidence="1" id="KW-1133">Transmembrane helix</keyword>
<name>A0A1W1VKJ9_9BACT</name>
<feature type="transmembrane region" description="Helical" evidence="1">
    <location>
        <begin position="270"/>
        <end position="292"/>
    </location>
</feature>
<protein>
    <submittedName>
        <fullName evidence="3">Acyltransferase 3</fullName>
    </submittedName>
</protein>
<evidence type="ECO:0000313" key="4">
    <source>
        <dbReference type="Proteomes" id="UP000192266"/>
    </source>
</evidence>
<evidence type="ECO:0000259" key="2">
    <source>
        <dbReference type="Pfam" id="PF01757"/>
    </source>
</evidence>
<dbReference type="EMBL" id="FWWW01000064">
    <property type="protein sequence ID" value="SMB93750.1"/>
    <property type="molecule type" value="Genomic_DNA"/>
</dbReference>
<reference evidence="3 4" key="1">
    <citation type="submission" date="2017-04" db="EMBL/GenBank/DDBJ databases">
        <authorList>
            <person name="Afonso C.L."/>
            <person name="Miller P.J."/>
            <person name="Scott M.A."/>
            <person name="Spackman E."/>
            <person name="Goraichik I."/>
            <person name="Dimitrov K.M."/>
            <person name="Suarez D.L."/>
            <person name="Swayne D.E."/>
        </authorList>
    </citation>
    <scope>NUCLEOTIDE SEQUENCE [LARGE SCALE GENOMIC DNA]</scope>
    <source>
        <strain evidence="3 4">DSM 11622</strain>
    </source>
</reference>
<feature type="transmembrane region" description="Helical" evidence="1">
    <location>
        <begin position="246"/>
        <end position="263"/>
    </location>
</feature>
<proteinExistence type="predicted"/>
<feature type="domain" description="Acyltransferase 3" evidence="2">
    <location>
        <begin position="7"/>
        <end position="317"/>
    </location>
</feature>
<accession>A0A1W1VKJ9</accession>
<dbReference type="PANTHER" id="PTHR23028">
    <property type="entry name" value="ACETYLTRANSFERASE"/>
    <property type="match status" value="1"/>
</dbReference>
<keyword evidence="3" id="KW-0012">Acyltransferase</keyword>
<dbReference type="RefSeq" id="WP_084444992.1">
    <property type="nucleotide sequence ID" value="NZ_FWWW01000064.1"/>
</dbReference>
<sequence length="332" mass="38446">MKRLEIIEFLKGYSIFTIIIYHFSQELNLPSPFDNLILFGGAGVHLFILLSGLGMYLSHLNKPLTYFNFLKKRVVKVYVPYIIAILIIAIISIFIPIYKNSLYTLGGHIFLYKMFDESIMSSYGYQLWFVSMILQFYIAFYAIAFLAERLSTKYFIIICSVISLVWIVIVVSLGKEAERIWQSFFLQYLWEFALGMVIASKLFKNDYKINFDIKPIHILLIGVLNCILYGTLAIKGGYVGKMINDLPSLIGYSSIAIWVYKLNIDKINRFFIFTGSISFSLYLLHIIILFLAKIYLDRIPMLAVITVALITTYMISIYYQKMIGKVYKIVNI</sequence>
<feature type="transmembrane region" description="Helical" evidence="1">
    <location>
        <begin position="7"/>
        <end position="24"/>
    </location>
</feature>
<feature type="transmembrane region" description="Helical" evidence="1">
    <location>
        <begin position="125"/>
        <end position="147"/>
    </location>
</feature>
<dbReference type="Pfam" id="PF01757">
    <property type="entry name" value="Acyl_transf_3"/>
    <property type="match status" value="1"/>
</dbReference>
<dbReference type="OrthoDB" id="9806160at2"/>
<feature type="transmembrane region" description="Helical" evidence="1">
    <location>
        <begin position="78"/>
        <end position="98"/>
    </location>
</feature>
<feature type="transmembrane region" description="Helical" evidence="1">
    <location>
        <begin position="215"/>
        <end position="234"/>
    </location>
</feature>
<dbReference type="InterPro" id="IPR002656">
    <property type="entry name" value="Acyl_transf_3_dom"/>
</dbReference>
<evidence type="ECO:0000313" key="3">
    <source>
        <dbReference type="EMBL" id="SMB93750.1"/>
    </source>
</evidence>
<feature type="transmembrane region" description="Helical" evidence="1">
    <location>
        <begin position="154"/>
        <end position="173"/>
    </location>
</feature>